<evidence type="ECO:0000313" key="2">
    <source>
        <dbReference type="EMBL" id="MBW0602516.1"/>
    </source>
</evidence>
<protein>
    <recommendedName>
        <fullName evidence="4">ECF transporter S component</fullName>
    </recommendedName>
</protein>
<accession>A0A9Q3L8U6</accession>
<comment type="caution">
    <text evidence="2">The sequence shown here is derived from an EMBL/GenBank/DDBJ whole genome shotgun (WGS) entry which is preliminary data.</text>
</comment>
<name>A0A9Q3L8U6_9BACT</name>
<feature type="transmembrane region" description="Helical" evidence="1">
    <location>
        <begin position="88"/>
        <end position="110"/>
    </location>
</feature>
<dbReference type="RefSeq" id="WP_218675112.1">
    <property type="nucleotide sequence ID" value="NZ_CP054878.1"/>
</dbReference>
<gene>
    <name evidence="2" type="ORF">MADP07_00238</name>
</gene>
<reference evidence="2" key="1">
    <citation type="journal article" date="2021" name="Genes Genomics">
        <title>Comparative genomic analysis of Mycoplasma anatis strains.</title>
        <authorList>
            <person name="Zhou Q."/>
            <person name="Mai K."/>
            <person name="Yang D."/>
            <person name="Liu J."/>
            <person name="Yan Z."/>
            <person name="Luo C."/>
            <person name="Tan Y."/>
            <person name="Cao S."/>
            <person name="Zhou Q."/>
            <person name="Chen L."/>
            <person name="Chen F."/>
        </authorList>
    </citation>
    <scope>NUCLEOTIDE SEQUENCE</scope>
    <source>
        <strain evidence="2">DP07</strain>
    </source>
</reference>
<feature type="transmembrane region" description="Helical" evidence="1">
    <location>
        <begin position="200"/>
        <end position="224"/>
    </location>
</feature>
<sequence>MNIKSTSKWRNLLSSLFKFRIIDLNISAFLVALLIILTFLTKYTAFKIINLNFEYLFYILLGFFVSLFPALIVALIGDTVSLFISGNIGFWHPVYAVVPLLITTISFFYFNVLRKLDRYKLLVPNIFITITNFSLILICYWQINNAIDSDYLRIGRVFGFTKISISLIYGLIWLMIAFQIICMITSIISIVKKNHKLSQFSIAFGIVSIIIVIFRWFYGPYAYFVFLQYVNYSPSREIASFYPIWMAAFALKSLISIPIYTAILFPTLLPFEFLRNRYILQNKQNQY</sequence>
<keyword evidence="1" id="KW-0812">Transmembrane</keyword>
<keyword evidence="1" id="KW-0472">Membrane</keyword>
<feature type="transmembrane region" description="Helical" evidence="1">
    <location>
        <begin position="55"/>
        <end position="76"/>
    </location>
</feature>
<keyword evidence="1" id="KW-1133">Transmembrane helix</keyword>
<dbReference type="EMBL" id="JABZFG010000003">
    <property type="protein sequence ID" value="MBW0602516.1"/>
    <property type="molecule type" value="Genomic_DNA"/>
</dbReference>
<feature type="transmembrane region" description="Helical" evidence="1">
    <location>
        <begin position="163"/>
        <end position="188"/>
    </location>
</feature>
<feature type="transmembrane region" description="Helical" evidence="1">
    <location>
        <begin position="122"/>
        <end position="143"/>
    </location>
</feature>
<dbReference type="Proteomes" id="UP000746160">
    <property type="component" value="Unassembled WGS sequence"/>
</dbReference>
<organism evidence="2 3">
    <name type="scientific">Mycoplasmopsis anatis</name>
    <dbReference type="NCBI Taxonomy" id="171279"/>
    <lineage>
        <taxon>Bacteria</taxon>
        <taxon>Bacillati</taxon>
        <taxon>Mycoplasmatota</taxon>
        <taxon>Mycoplasmoidales</taxon>
        <taxon>Metamycoplasmataceae</taxon>
        <taxon>Mycoplasmopsis</taxon>
    </lineage>
</organism>
<dbReference type="AlphaFoldDB" id="A0A9Q3L8U6"/>
<feature type="transmembrane region" description="Helical" evidence="1">
    <location>
        <begin position="20"/>
        <end position="43"/>
    </location>
</feature>
<evidence type="ECO:0000313" key="3">
    <source>
        <dbReference type="Proteomes" id="UP000746160"/>
    </source>
</evidence>
<evidence type="ECO:0008006" key="4">
    <source>
        <dbReference type="Google" id="ProtNLM"/>
    </source>
</evidence>
<evidence type="ECO:0000256" key="1">
    <source>
        <dbReference type="SAM" id="Phobius"/>
    </source>
</evidence>
<proteinExistence type="predicted"/>
<feature type="transmembrane region" description="Helical" evidence="1">
    <location>
        <begin position="244"/>
        <end position="269"/>
    </location>
</feature>